<sequence length="314" mass="32718">MTLLIGRPGPQTTVQDLGRTGYRFLGVPAGGACDSVALRVGNLLLGNPAEAAALEIMLGGLQLRFEMPRRFALTGAPVAATLDGRPLSGWRVYEAAAGAVLRLAFSSEGARIYLCVAGGIDVPPVLGSRATGLLAGLGGFGGRGLAQGDRVPLGPLPACMPQPAAVLPPPRGEVLRVLPGPEWPQLPRAAQRALLTYPWRVSPASNRMGARLTGPQLALEGLAEPDSHAVLPGVVQLPPGGQPILLLADAQTTGGYAKPLVVIEADLWRAGQLHPGATVRFAEIGPDEALAALAAQRAWLAHIERNLRWHTPLT</sequence>
<evidence type="ECO:0000313" key="5">
    <source>
        <dbReference type="EMBL" id="UXY16248.1"/>
    </source>
</evidence>
<name>A0ABY6DPU7_9NEIS</name>
<evidence type="ECO:0000256" key="2">
    <source>
        <dbReference type="ARBA" id="ARBA00022801"/>
    </source>
</evidence>
<dbReference type="NCBIfam" id="TIGR00724">
    <property type="entry name" value="urea_amlyse_rel"/>
    <property type="match status" value="1"/>
</dbReference>
<keyword evidence="2" id="KW-0378">Hydrolase</keyword>
<dbReference type="SUPFAM" id="SSF50891">
    <property type="entry name" value="Cyclophilin-like"/>
    <property type="match status" value="1"/>
</dbReference>
<organism evidence="5 6">
    <name type="scientific">Chitiniphilus purpureus</name>
    <dbReference type="NCBI Taxonomy" id="2981137"/>
    <lineage>
        <taxon>Bacteria</taxon>
        <taxon>Pseudomonadati</taxon>
        <taxon>Pseudomonadota</taxon>
        <taxon>Betaproteobacteria</taxon>
        <taxon>Neisseriales</taxon>
        <taxon>Chitinibacteraceae</taxon>
        <taxon>Chitiniphilus</taxon>
    </lineage>
</organism>
<gene>
    <name evidence="5" type="ORF">N8I74_04305</name>
</gene>
<dbReference type="InterPro" id="IPR003778">
    <property type="entry name" value="CT_A_B"/>
</dbReference>
<evidence type="ECO:0000313" key="6">
    <source>
        <dbReference type="Proteomes" id="UP001061302"/>
    </source>
</evidence>
<dbReference type="Gene3D" id="2.40.100.10">
    <property type="entry name" value="Cyclophilin-like"/>
    <property type="match status" value="1"/>
</dbReference>
<evidence type="ECO:0000256" key="3">
    <source>
        <dbReference type="ARBA" id="ARBA00022840"/>
    </source>
</evidence>
<dbReference type="RefSeq" id="WP_263125694.1">
    <property type="nucleotide sequence ID" value="NZ_CP106753.1"/>
</dbReference>
<keyword evidence="1" id="KW-0547">Nucleotide-binding</keyword>
<dbReference type="InterPro" id="IPR052708">
    <property type="entry name" value="PxpC"/>
</dbReference>
<dbReference type="Proteomes" id="UP001061302">
    <property type="component" value="Chromosome"/>
</dbReference>
<proteinExistence type="predicted"/>
<evidence type="ECO:0000259" key="4">
    <source>
        <dbReference type="SMART" id="SM00797"/>
    </source>
</evidence>
<dbReference type="EMBL" id="CP106753">
    <property type="protein sequence ID" value="UXY16248.1"/>
    <property type="molecule type" value="Genomic_DNA"/>
</dbReference>
<evidence type="ECO:0000256" key="1">
    <source>
        <dbReference type="ARBA" id="ARBA00022741"/>
    </source>
</evidence>
<keyword evidence="6" id="KW-1185">Reference proteome</keyword>
<dbReference type="PANTHER" id="PTHR43309:SF3">
    <property type="entry name" value="5-OXOPROLINASE SUBUNIT C"/>
    <property type="match status" value="1"/>
</dbReference>
<dbReference type="Pfam" id="PF02626">
    <property type="entry name" value="CT_A_B"/>
    <property type="match status" value="1"/>
</dbReference>
<feature type="domain" description="Carboxyltransferase" evidence="4">
    <location>
        <begin position="24"/>
        <end position="299"/>
    </location>
</feature>
<dbReference type="PANTHER" id="PTHR43309">
    <property type="entry name" value="5-OXOPROLINASE SUBUNIT C"/>
    <property type="match status" value="1"/>
</dbReference>
<dbReference type="InterPro" id="IPR029000">
    <property type="entry name" value="Cyclophilin-like_dom_sf"/>
</dbReference>
<accession>A0ABY6DPU7</accession>
<protein>
    <submittedName>
        <fullName evidence="5">Biotin-dependent carboxyltransferase family protein</fullName>
    </submittedName>
</protein>
<reference evidence="5" key="1">
    <citation type="submission" date="2022-10" db="EMBL/GenBank/DDBJ databases">
        <title>Chitiniphilus purpureus sp. nov., a novel chitin-degrading bacterium isolated from crawfish pond sediment.</title>
        <authorList>
            <person name="Li K."/>
        </authorList>
    </citation>
    <scope>NUCLEOTIDE SEQUENCE</scope>
    <source>
        <strain evidence="5">CD1</strain>
    </source>
</reference>
<keyword evidence="3" id="KW-0067">ATP-binding</keyword>
<dbReference type="SMART" id="SM00797">
    <property type="entry name" value="AHS2"/>
    <property type="match status" value="1"/>
</dbReference>